<dbReference type="OrthoDB" id="2151160at2759"/>
<dbReference type="SUPFAM" id="SSF46689">
    <property type="entry name" value="Homeodomain-like"/>
    <property type="match status" value="1"/>
</dbReference>
<comment type="caution">
    <text evidence="4">The sequence shown here is derived from an EMBL/GenBank/DDBJ whole genome shotgun (WGS) entry which is preliminary data.</text>
</comment>
<feature type="coiled-coil region" evidence="1">
    <location>
        <begin position="276"/>
        <end position="315"/>
    </location>
</feature>
<dbReference type="STRING" id="1754191.A0A1Y1V6D7"/>
<evidence type="ECO:0000256" key="1">
    <source>
        <dbReference type="SAM" id="Coils"/>
    </source>
</evidence>
<keyword evidence="5" id="KW-1185">Reference proteome</keyword>
<organism evidence="4 5">
    <name type="scientific">Piromyces finnis</name>
    <dbReference type="NCBI Taxonomy" id="1754191"/>
    <lineage>
        <taxon>Eukaryota</taxon>
        <taxon>Fungi</taxon>
        <taxon>Fungi incertae sedis</taxon>
        <taxon>Chytridiomycota</taxon>
        <taxon>Chytridiomycota incertae sedis</taxon>
        <taxon>Neocallimastigomycetes</taxon>
        <taxon>Neocallimastigales</taxon>
        <taxon>Neocallimastigaceae</taxon>
        <taxon>Piromyces</taxon>
    </lineage>
</organism>
<dbReference type="Gene3D" id="1.10.10.60">
    <property type="entry name" value="Homeodomain-like"/>
    <property type="match status" value="1"/>
</dbReference>
<feature type="compositionally biased region" description="Acidic residues" evidence="2">
    <location>
        <begin position="84"/>
        <end position="94"/>
    </location>
</feature>
<reference evidence="4 5" key="1">
    <citation type="submission" date="2016-08" db="EMBL/GenBank/DDBJ databases">
        <title>Genomes of anaerobic fungi encode conserved fungal cellulosomes for biomass hydrolysis.</title>
        <authorList>
            <consortium name="DOE Joint Genome Institute"/>
            <person name="Haitjema C.H."/>
            <person name="Gilmore S.P."/>
            <person name="Henske J.K."/>
            <person name="Solomon K.V."/>
            <person name="De Groot R."/>
            <person name="Kuo A."/>
            <person name="Mondo S.J."/>
            <person name="Salamov A.A."/>
            <person name="Labutti K."/>
            <person name="Zhao Z."/>
            <person name="Chiniquy J."/>
            <person name="Barry K."/>
            <person name="Brewer H.M."/>
            <person name="Purvine S.O."/>
            <person name="Wright A.T."/>
            <person name="Boxma B."/>
            <person name="Van Alen T."/>
            <person name="Hackstein J.H."/>
            <person name="Baker S.E."/>
            <person name="Grigoriev I.V."/>
            <person name="O'Malley M.A."/>
        </authorList>
    </citation>
    <scope>NUCLEOTIDE SEQUENCE [LARGE SCALE GENOMIC DNA]</scope>
    <source>
        <strain evidence="5">finn</strain>
    </source>
</reference>
<name>A0A1Y1V6D7_9FUNG</name>
<dbReference type="EMBL" id="MCFH01000029">
    <property type="protein sequence ID" value="ORX47882.1"/>
    <property type="molecule type" value="Genomic_DNA"/>
</dbReference>
<evidence type="ECO:0000313" key="4">
    <source>
        <dbReference type="EMBL" id="ORX47882.1"/>
    </source>
</evidence>
<protein>
    <recommendedName>
        <fullName evidence="3">Myb-like domain-containing protein</fullName>
    </recommendedName>
</protein>
<evidence type="ECO:0000259" key="3">
    <source>
        <dbReference type="PROSITE" id="PS50090"/>
    </source>
</evidence>
<proteinExistence type="predicted"/>
<dbReference type="InterPro" id="IPR009057">
    <property type="entry name" value="Homeodomain-like_sf"/>
</dbReference>
<evidence type="ECO:0000313" key="5">
    <source>
        <dbReference type="Proteomes" id="UP000193719"/>
    </source>
</evidence>
<feature type="region of interest" description="Disordered" evidence="2">
    <location>
        <begin position="74"/>
        <end position="96"/>
    </location>
</feature>
<reference evidence="4 5" key="2">
    <citation type="submission" date="2016-08" db="EMBL/GenBank/DDBJ databases">
        <title>Pervasive Adenine N6-methylation of Active Genes in Fungi.</title>
        <authorList>
            <consortium name="DOE Joint Genome Institute"/>
            <person name="Mondo S.J."/>
            <person name="Dannebaum R.O."/>
            <person name="Kuo R.C."/>
            <person name="Labutti K."/>
            <person name="Haridas S."/>
            <person name="Kuo A."/>
            <person name="Salamov A."/>
            <person name="Ahrendt S.R."/>
            <person name="Lipzen A."/>
            <person name="Sullivan W."/>
            <person name="Andreopoulos W.B."/>
            <person name="Clum A."/>
            <person name="Lindquist E."/>
            <person name="Daum C."/>
            <person name="Ramamoorthy G.K."/>
            <person name="Gryganskyi A."/>
            <person name="Culley D."/>
            <person name="Magnuson J.K."/>
            <person name="James T.Y."/>
            <person name="O'Malley M.A."/>
            <person name="Stajich J.E."/>
            <person name="Spatafora J.W."/>
            <person name="Visel A."/>
            <person name="Grigoriev I.V."/>
        </authorList>
    </citation>
    <scope>NUCLEOTIDE SEQUENCE [LARGE SCALE GENOMIC DNA]</scope>
    <source>
        <strain evidence="5">finn</strain>
    </source>
</reference>
<dbReference type="AlphaFoldDB" id="A0A1Y1V6D7"/>
<sequence>MDKENVNEYERKRLENIRKNQEKLKELNLLSASLLFKDLTEKEKIKKKKTYKKRNIAEVKPAFKRITRNQAKKLQTNVENKIEENEENETDSENDNQLLSADEYLTEEIRKKAIIVDGHFKGWINPALIEKYHFEKSAKEAWENNGGGKYSRNNPLGEYKEKVKTVKPKNWSSAKFVASKLFQKNPNAYFYRHLEPGLTQNFGDWDENEKDIFLKIAKKYGCGDKWGIFSSYIPRRVGYQCANYYRQVIIPEGLIIDPNYKFSKWGKAIYCGNINNNKKKKDNKKVLNNIKEITNNNKNNILEDKKNKNNSIESNGKMMLTKNKNINENNEALTCKQKYDDNKKTNNKLSNGKIIMLNDNKALYNDNIQSQSKNKETKREIIEILDEKETEKSYLLNKNKTKGNNNKLIKNMILRSETSTGYSLRKRRKVNYAV</sequence>
<dbReference type="InterPro" id="IPR001005">
    <property type="entry name" value="SANT/Myb"/>
</dbReference>
<gene>
    <name evidence="4" type="ORF">BCR36DRAFT_413408</name>
</gene>
<keyword evidence="1" id="KW-0175">Coiled coil</keyword>
<dbReference type="Proteomes" id="UP000193719">
    <property type="component" value="Unassembled WGS sequence"/>
</dbReference>
<accession>A0A1Y1V6D7</accession>
<feature type="domain" description="Myb-like" evidence="3">
    <location>
        <begin position="203"/>
        <end position="249"/>
    </location>
</feature>
<dbReference type="PROSITE" id="PS50090">
    <property type="entry name" value="MYB_LIKE"/>
    <property type="match status" value="1"/>
</dbReference>
<evidence type="ECO:0000256" key="2">
    <source>
        <dbReference type="SAM" id="MobiDB-lite"/>
    </source>
</evidence>
<dbReference type="Pfam" id="PF00249">
    <property type="entry name" value="Myb_DNA-binding"/>
    <property type="match status" value="1"/>
</dbReference>